<dbReference type="EMBL" id="KZ819636">
    <property type="protein sequence ID" value="PWN90144.1"/>
    <property type="molecule type" value="Genomic_DNA"/>
</dbReference>
<dbReference type="OrthoDB" id="5138418at2759"/>
<sequence>MSIQAAKETFFKSGHYAVVGASKDRTKYGNKVLRWYKEHGLDTVAVHPKETSVEEMTTLANVSDLREPKKTSVSVITPPKVTLSVIKTALLDLDVAGVWLQPGAEDDEVKKWVQEQDEATKNKVILGGSCILVEGEGLAKAAGKL</sequence>
<dbReference type="InParanoid" id="A0A316YMV7"/>
<protein>
    <submittedName>
        <fullName evidence="2">NAD-P-binding protein</fullName>
    </submittedName>
</protein>
<evidence type="ECO:0000313" key="2">
    <source>
        <dbReference type="EMBL" id="PWN90144.1"/>
    </source>
</evidence>
<dbReference type="Gene3D" id="3.40.50.720">
    <property type="entry name" value="NAD(P)-binding Rossmann-like Domain"/>
    <property type="match status" value="1"/>
</dbReference>
<gene>
    <name evidence="2" type="ORF">FA10DRAFT_301424</name>
</gene>
<dbReference type="RefSeq" id="XP_025377342.1">
    <property type="nucleotide sequence ID" value="XM_025524983.1"/>
</dbReference>
<dbReference type="InterPro" id="IPR036291">
    <property type="entry name" value="NAD(P)-bd_dom_sf"/>
</dbReference>
<name>A0A316YMV7_9BASI</name>
<dbReference type="GeneID" id="37046899"/>
<keyword evidence="3" id="KW-1185">Reference proteome</keyword>
<dbReference type="Proteomes" id="UP000245768">
    <property type="component" value="Unassembled WGS sequence"/>
</dbReference>
<dbReference type="Pfam" id="PF13380">
    <property type="entry name" value="CoA_binding_2"/>
    <property type="match status" value="1"/>
</dbReference>
<evidence type="ECO:0000313" key="3">
    <source>
        <dbReference type="Proteomes" id="UP000245768"/>
    </source>
</evidence>
<dbReference type="PANTHER" id="PTHR33303">
    <property type="entry name" value="CYTOPLASMIC PROTEIN-RELATED"/>
    <property type="match status" value="1"/>
</dbReference>
<dbReference type="PANTHER" id="PTHR33303:SF2">
    <property type="entry name" value="COA-BINDING DOMAIN-CONTAINING PROTEIN"/>
    <property type="match status" value="1"/>
</dbReference>
<dbReference type="STRING" id="215250.A0A316YMV7"/>
<evidence type="ECO:0000259" key="1">
    <source>
        <dbReference type="SMART" id="SM00881"/>
    </source>
</evidence>
<feature type="domain" description="CoA-binding" evidence="1">
    <location>
        <begin position="10"/>
        <end position="104"/>
    </location>
</feature>
<proteinExistence type="predicted"/>
<reference evidence="2 3" key="1">
    <citation type="journal article" date="2018" name="Mol. Biol. Evol.">
        <title>Broad Genomic Sampling Reveals a Smut Pathogenic Ancestry of the Fungal Clade Ustilaginomycotina.</title>
        <authorList>
            <person name="Kijpornyongpan T."/>
            <person name="Mondo S.J."/>
            <person name="Barry K."/>
            <person name="Sandor L."/>
            <person name="Lee J."/>
            <person name="Lipzen A."/>
            <person name="Pangilinan J."/>
            <person name="LaButti K."/>
            <person name="Hainaut M."/>
            <person name="Henrissat B."/>
            <person name="Grigoriev I.V."/>
            <person name="Spatafora J.W."/>
            <person name="Aime M.C."/>
        </authorList>
    </citation>
    <scope>NUCLEOTIDE SEQUENCE [LARGE SCALE GENOMIC DNA]</scope>
    <source>
        <strain evidence="2 3">MCA 4198</strain>
    </source>
</reference>
<dbReference type="InterPro" id="IPR003781">
    <property type="entry name" value="CoA-bd"/>
</dbReference>
<accession>A0A316YMV7</accession>
<organism evidence="2 3">
    <name type="scientific">Acaromyces ingoldii</name>
    <dbReference type="NCBI Taxonomy" id="215250"/>
    <lineage>
        <taxon>Eukaryota</taxon>
        <taxon>Fungi</taxon>
        <taxon>Dikarya</taxon>
        <taxon>Basidiomycota</taxon>
        <taxon>Ustilaginomycotina</taxon>
        <taxon>Exobasidiomycetes</taxon>
        <taxon>Exobasidiales</taxon>
        <taxon>Cryptobasidiaceae</taxon>
        <taxon>Acaromyces</taxon>
    </lineage>
</organism>
<dbReference type="SMART" id="SM00881">
    <property type="entry name" value="CoA_binding"/>
    <property type="match status" value="1"/>
</dbReference>
<dbReference type="AlphaFoldDB" id="A0A316YMV7"/>
<dbReference type="SUPFAM" id="SSF51735">
    <property type="entry name" value="NAD(P)-binding Rossmann-fold domains"/>
    <property type="match status" value="1"/>
</dbReference>